<protein>
    <recommendedName>
        <fullName evidence="9">Beta-glucosidase</fullName>
    </recommendedName>
</protein>
<dbReference type="PANTHER" id="PTHR10353:SF137">
    <property type="entry name" value="MYROSINASE 3-RELATED"/>
    <property type="match status" value="1"/>
</dbReference>
<keyword evidence="3 6" id="KW-0326">Glycosidase</keyword>
<sequence length="605" mass="68042">MAYTQGFLQLRALTTPARAWPQWEVGTTARKHIVCKAKEDVQDGDATTLSLVSRRLALGTALIGGAAVAGTKASPAADAAAAAANLSLEKPGVSPLPAIKAEEYPASVVEALSLNRTSFPEGFVFGTASAAYQYEGAAFEYGRKPSVWDNFTHRYPERIDDRSNGDVAVDEYHRFVEDIQIMKDMNLDAYRFSMSWSRIIPNGKVGANEEGVNQEGIDYYNRLIDNLIANGLQPYVTLFHWDTPQALQEEYGGFLSPQMVGDFRDYAGVCFKYFGDRVKHWITLNEPWSYSNNGYAVGTFAPGRCSETLDSTCLGGDSGTEPYIVTHNLLLSHAAAVDLYRKEYKESQNGVIGITNISTWYEPYSDSELDKSAAKRALDFMFGWFMEPLTTGRYPETMRNLVGKRLPEFSEEESKLLAGSFDFLGLNYYTTNYAANRPKVEPSPTSKAEPSYTTDANVTYLTERNGIPIGTPTASDWLYVYPKGIRDLLLYTKETYNDPVIYITENGRGNDVNDEPPQTLEEALLDIYRIDYYYRHLYYLLSAIGDGVNVKGYFAWSLLDNFEWKNGYLVGFGLNYVDRNDDLKRYAKLSAQWFTNFLRKPLRPK</sequence>
<keyword evidence="8" id="KW-1185">Reference proteome</keyword>
<dbReference type="OrthoDB" id="1370886at2759"/>
<proteinExistence type="inferred from homology"/>
<dbReference type="PROSITE" id="PS00572">
    <property type="entry name" value="GLYCOSYL_HYDROL_F1_1"/>
    <property type="match status" value="1"/>
</dbReference>
<feature type="active site" description="Nucleophile" evidence="4">
    <location>
        <position position="505"/>
    </location>
</feature>
<keyword evidence="2 6" id="KW-0378">Hydrolase</keyword>
<evidence type="ECO:0000256" key="3">
    <source>
        <dbReference type="ARBA" id="ARBA00023295"/>
    </source>
</evidence>
<dbReference type="AlphaFoldDB" id="A0A0S3SG25"/>
<evidence type="ECO:0000313" key="8">
    <source>
        <dbReference type="Proteomes" id="UP000291084"/>
    </source>
</evidence>
<evidence type="ECO:0000256" key="1">
    <source>
        <dbReference type="ARBA" id="ARBA00010838"/>
    </source>
</evidence>
<dbReference type="EMBL" id="AP015040">
    <property type="protein sequence ID" value="BAT91794.1"/>
    <property type="molecule type" value="Genomic_DNA"/>
</dbReference>
<reference evidence="7 8" key="1">
    <citation type="journal article" date="2015" name="Sci. Rep.">
        <title>The power of single molecule real-time sequencing technology in the de novo assembly of a eukaryotic genome.</title>
        <authorList>
            <person name="Sakai H."/>
            <person name="Naito K."/>
            <person name="Ogiso-Tanaka E."/>
            <person name="Takahashi Y."/>
            <person name="Iseki K."/>
            <person name="Muto C."/>
            <person name="Satou K."/>
            <person name="Teruya K."/>
            <person name="Shiroma A."/>
            <person name="Shimoji M."/>
            <person name="Hirano T."/>
            <person name="Itoh T."/>
            <person name="Kaga A."/>
            <person name="Tomooka N."/>
        </authorList>
    </citation>
    <scope>NUCLEOTIDE SEQUENCE [LARGE SCALE GENOMIC DNA]</scope>
    <source>
        <strain evidence="8">cv. Shumari</strain>
    </source>
</reference>
<dbReference type="InterPro" id="IPR017853">
    <property type="entry name" value="GH"/>
</dbReference>
<dbReference type="Pfam" id="PF00232">
    <property type="entry name" value="Glyco_hydro_1"/>
    <property type="match status" value="1"/>
</dbReference>
<evidence type="ECO:0000313" key="7">
    <source>
        <dbReference type="EMBL" id="BAT91794.1"/>
    </source>
</evidence>
<dbReference type="PANTHER" id="PTHR10353">
    <property type="entry name" value="GLYCOSYL HYDROLASE"/>
    <property type="match status" value="1"/>
</dbReference>
<comment type="similarity">
    <text evidence="1 5">Belongs to the glycosyl hydrolase 1 family.</text>
</comment>
<dbReference type="PRINTS" id="PR00131">
    <property type="entry name" value="GLHYDRLASE1"/>
</dbReference>
<dbReference type="GO" id="GO:0008422">
    <property type="term" value="F:beta-glucosidase activity"/>
    <property type="evidence" value="ECO:0007669"/>
    <property type="project" value="UniProtKB-ARBA"/>
</dbReference>
<dbReference type="SUPFAM" id="SSF51445">
    <property type="entry name" value="(Trans)glycosidases"/>
    <property type="match status" value="1"/>
</dbReference>
<evidence type="ECO:0000256" key="6">
    <source>
        <dbReference type="RuleBase" id="RU004468"/>
    </source>
</evidence>
<organism evidence="7 8">
    <name type="scientific">Vigna angularis var. angularis</name>
    <dbReference type="NCBI Taxonomy" id="157739"/>
    <lineage>
        <taxon>Eukaryota</taxon>
        <taxon>Viridiplantae</taxon>
        <taxon>Streptophyta</taxon>
        <taxon>Embryophyta</taxon>
        <taxon>Tracheophyta</taxon>
        <taxon>Spermatophyta</taxon>
        <taxon>Magnoliopsida</taxon>
        <taxon>eudicotyledons</taxon>
        <taxon>Gunneridae</taxon>
        <taxon>Pentapetalae</taxon>
        <taxon>rosids</taxon>
        <taxon>fabids</taxon>
        <taxon>Fabales</taxon>
        <taxon>Fabaceae</taxon>
        <taxon>Papilionoideae</taxon>
        <taxon>50 kb inversion clade</taxon>
        <taxon>NPAAA clade</taxon>
        <taxon>indigoferoid/millettioid clade</taxon>
        <taxon>Phaseoleae</taxon>
        <taxon>Vigna</taxon>
    </lineage>
</organism>
<name>A0A0S3SG25_PHAAN</name>
<evidence type="ECO:0008006" key="9">
    <source>
        <dbReference type="Google" id="ProtNLM"/>
    </source>
</evidence>
<evidence type="ECO:0000256" key="2">
    <source>
        <dbReference type="ARBA" id="ARBA00022801"/>
    </source>
</evidence>
<dbReference type="GO" id="GO:0005975">
    <property type="term" value="P:carbohydrate metabolic process"/>
    <property type="evidence" value="ECO:0007669"/>
    <property type="project" value="InterPro"/>
</dbReference>
<dbReference type="FunFam" id="3.20.20.80:FF:000020">
    <property type="entry name" value="Beta-glucosidase 12"/>
    <property type="match status" value="1"/>
</dbReference>
<gene>
    <name evidence="7" type="primary">Vigan.07G042100</name>
    <name evidence="7" type="ORF">VIGAN_07042100</name>
</gene>
<dbReference type="InterPro" id="IPR018120">
    <property type="entry name" value="Glyco_hydro_1_AS"/>
</dbReference>
<evidence type="ECO:0000256" key="4">
    <source>
        <dbReference type="PROSITE-ProRule" id="PRU10055"/>
    </source>
</evidence>
<evidence type="ECO:0000256" key="5">
    <source>
        <dbReference type="RuleBase" id="RU003690"/>
    </source>
</evidence>
<dbReference type="Gene3D" id="3.20.20.80">
    <property type="entry name" value="Glycosidases"/>
    <property type="match status" value="1"/>
</dbReference>
<dbReference type="Proteomes" id="UP000291084">
    <property type="component" value="Chromosome 7"/>
</dbReference>
<dbReference type="InterPro" id="IPR001360">
    <property type="entry name" value="Glyco_hydro_1"/>
</dbReference>
<accession>A0A0S3SG25</accession>
<dbReference type="PROSITE" id="PS00653">
    <property type="entry name" value="GLYCOSYL_HYDROL_F1_2"/>
    <property type="match status" value="1"/>
</dbReference>
<dbReference type="InterPro" id="IPR033132">
    <property type="entry name" value="GH_1_N_CS"/>
</dbReference>